<dbReference type="GO" id="GO:0006635">
    <property type="term" value="P:fatty acid beta-oxidation"/>
    <property type="evidence" value="ECO:0007669"/>
    <property type="project" value="TreeGrafter"/>
</dbReference>
<dbReference type="InterPro" id="IPR011527">
    <property type="entry name" value="ABC1_TM_dom"/>
</dbReference>
<accession>K2S810</accession>
<dbReference type="Proteomes" id="UP000007129">
    <property type="component" value="Unassembled WGS sequence"/>
</dbReference>
<dbReference type="GO" id="GO:0005324">
    <property type="term" value="F:long-chain fatty acid transmembrane transporter activity"/>
    <property type="evidence" value="ECO:0007669"/>
    <property type="project" value="TreeGrafter"/>
</dbReference>
<feature type="domain" description="ABC transporter" evidence="13">
    <location>
        <begin position="1247"/>
        <end position="1481"/>
    </location>
</feature>
<evidence type="ECO:0000256" key="9">
    <source>
        <dbReference type="ARBA" id="ARBA00023136"/>
    </source>
</evidence>
<dbReference type="InParanoid" id="K2S810"/>
<keyword evidence="9" id="KW-0472">Membrane</keyword>
<dbReference type="SUPFAM" id="SSF52540">
    <property type="entry name" value="P-loop containing nucleoside triphosphate hydrolases"/>
    <property type="match status" value="1"/>
</dbReference>
<dbReference type="Pfam" id="PF03715">
    <property type="entry name" value="Noc2"/>
    <property type="match status" value="1"/>
</dbReference>
<name>K2S810_MACPH</name>
<comment type="similarity">
    <text evidence="2">Belongs to the NOC2 family.</text>
</comment>
<dbReference type="GO" id="GO:0042760">
    <property type="term" value="P:very long-chain fatty acid catabolic process"/>
    <property type="evidence" value="ECO:0007669"/>
    <property type="project" value="TreeGrafter"/>
</dbReference>
<dbReference type="PROSITE" id="PS50893">
    <property type="entry name" value="ABC_TRANSPORTER_2"/>
    <property type="match status" value="1"/>
</dbReference>
<feature type="compositionally biased region" description="Basic and acidic residues" evidence="12">
    <location>
        <begin position="87"/>
        <end position="100"/>
    </location>
</feature>
<dbReference type="eggNOG" id="KOG0064">
    <property type="taxonomic scope" value="Eukaryota"/>
</dbReference>
<feature type="compositionally biased region" description="Acidic residues" evidence="12">
    <location>
        <begin position="137"/>
        <end position="147"/>
    </location>
</feature>
<comment type="caution">
    <text evidence="15">The sequence shown here is derived from an EMBL/GenBank/DDBJ whole genome shotgun (WGS) entry which is preliminary data.</text>
</comment>
<keyword evidence="8" id="KW-1133">Transmembrane helix</keyword>
<proteinExistence type="inferred from homology"/>
<dbReference type="GO" id="GO:0005634">
    <property type="term" value="C:nucleus"/>
    <property type="evidence" value="ECO:0007669"/>
    <property type="project" value="UniProtKB-SubCell"/>
</dbReference>
<evidence type="ECO:0000259" key="13">
    <source>
        <dbReference type="PROSITE" id="PS50893"/>
    </source>
</evidence>
<dbReference type="InterPro" id="IPR005343">
    <property type="entry name" value="Noc2"/>
</dbReference>
<dbReference type="PROSITE" id="PS00211">
    <property type="entry name" value="ABC_TRANSPORTER_1"/>
    <property type="match status" value="1"/>
</dbReference>
<feature type="region of interest" description="Disordered" evidence="12">
    <location>
        <begin position="1509"/>
        <end position="1557"/>
    </location>
</feature>
<feature type="coiled-coil region" evidence="11">
    <location>
        <begin position="1474"/>
        <end position="1504"/>
    </location>
</feature>
<dbReference type="Pfam" id="PF06472">
    <property type="entry name" value="ABC_membrane_2"/>
    <property type="match status" value="1"/>
</dbReference>
<feature type="compositionally biased region" description="Low complexity" evidence="12">
    <location>
        <begin position="120"/>
        <end position="136"/>
    </location>
</feature>
<dbReference type="InterPro" id="IPR017871">
    <property type="entry name" value="ABC_transporter-like_CS"/>
</dbReference>
<dbReference type="GO" id="GO:0005524">
    <property type="term" value="F:ATP binding"/>
    <property type="evidence" value="ECO:0007669"/>
    <property type="project" value="UniProtKB-KW"/>
</dbReference>
<feature type="compositionally biased region" description="Basic and acidic residues" evidence="12">
    <location>
        <begin position="153"/>
        <end position="165"/>
    </location>
</feature>
<keyword evidence="4" id="KW-0813">Transport</keyword>
<sequence>MAQSKATKKFEKNHLKDTLKRRKEGKKIKQRVQIKEKRKARRAADNEVASDVEDEIKAKRAKKSEDENPFGDMTVDDFFQGGFEIPEEPKSKKQKTKDVPSKTGKRKRTEPAQDNEDEAAASSSDESVEAMPVADDSSAEVDSDDDVDAHKKHLEELKKKDPEFYKYMKENDPELLDFAEDADLAEIDELSGSEAEDTPKKKKQKKGKKQEESDEEEPASNEVTKALVKKWSASMTEKHSLRATKEVVLAFRAAAHLNEEDGKEYKYAISNPNVYHDLLILALNRVPEVLQHHLPVKESNTGKVRVPTEGKKYSSLTPMLKSHATSVMHLLGNLSDAATLRMTLTSLLPLLPYILSFKKLVRDLAKTVVSIWADSSNTEASRIAAFLVLRRLIVIGDAGIKEATLKAVYQGFVQGSRNTTVHTIAGVNLMKNSAAELWGLDPTIGYTTGFTFIRQLAIHLRSSITNKAKESYKTVYNWQYVHSLDFWSRVVSSHCDTLREAESGKESPLRPLIYPIVQVTMGAMRLIPTAQYFPLRFQMIRSLLRITLSTSTYIPIAPALYEVLNSAEMRKPPKPATLKPVDFTTSIRAAKSYLRTRVYQDGVGEQVAELLSEFFVLWSKNIAFPELALPVLVMLKRWLKDVSNKTKGNKNTKVNSAIGIVVQKLEANSRWIEERRAKVEFAPNNRAGVEGFLKETAWEKTPLGALLTRSTCKRCGSMAAQSTLRNSEDPLHALWQRYSTLLRTRTQSLSTTTKLLSTLALLLSIIGAGYGGNRWWRRRKAEKERGRRLLRRNSGLRGKDGSRTIYVPTKGNSTSKVTIYPTKPTTFDAHRRLFLQPPRAAGLSDGHTPQVPPPQTKPGLNLAFLHQFLSLLNIMVPRWNSKETGLLLSHSVFLMLRTYLSLVVARLDGEIVRDLVAGNGKAFLWGIVKWCGIGSFASYTNAMIKFLQSKVSIAFRTRLTRYIHDLYLNDHLNYYKLTNLDGGIGQGADQFITQDLTQFCAEAAALYSSLGKPFVDICVFNYQLFRSLGPLALSGLLANYFLTATLLRKLSPPFGKLKAVEARREGDFRALHSRLIANAEEVAFYGGDQMERTFLDKGFKELKHWMEGIYSLKIRYNMLEDFVLKYSWSAFGYLITSLPVFLPAWGGLGGVSELADMAERSGRERSRMKDFITNKRLMLSLADAGGRMMYSIKDLQELAGYTSRVYTLISTLHRTHADAYYLPPGQRPELFSLADAQGTVHKGFDGVRLEHVPIVAPALYPMGGDELIDSLSFIVHSGEHLLITGPNGVGKSAVARVVAGLWPAYRGLVSRPRTTGTDGIMFLPQRPYLSTGTLRDQVIYPHTAVDMKDAGRRDFELSSVLEDARLGYLPDREGGWDTRKVWQDVLSGGEKQRMGLARLFYHEPRYAFVDEGTSAVSSDVEGLLYERAKARGITLITISTRASLKRYHTYTLTLGLGEHGDEWDFQRIGTASEKSSVEKELAELRERLERVEEWKQRRNEIEKELGQVWVEGGDGPLAPPPYEEGSTVDLAMEGEREKERQRLREERERENEVAVED</sequence>
<evidence type="ECO:0000256" key="7">
    <source>
        <dbReference type="ARBA" id="ARBA00022840"/>
    </source>
</evidence>
<gene>
    <name evidence="15" type="ORF">MPH_04321</name>
</gene>
<dbReference type="EMBL" id="AHHD01000207">
    <property type="protein sequence ID" value="EKG18519.1"/>
    <property type="molecule type" value="Genomic_DNA"/>
</dbReference>
<keyword evidence="11" id="KW-0175">Coiled coil</keyword>
<dbReference type="PANTHER" id="PTHR11384:SF67">
    <property type="entry name" value="ATP-BINDING CASSETTE SUB-FAMILY D MEMBER 1"/>
    <property type="match status" value="1"/>
</dbReference>
<feature type="region of interest" description="Disordered" evidence="12">
    <location>
        <begin position="190"/>
        <end position="223"/>
    </location>
</feature>
<evidence type="ECO:0000259" key="14">
    <source>
        <dbReference type="PROSITE" id="PS50929"/>
    </source>
</evidence>
<dbReference type="InterPro" id="IPR003439">
    <property type="entry name" value="ABC_transporter-like_ATP-bd"/>
</dbReference>
<protein>
    <submittedName>
        <fullName evidence="15">ABC transporter-like protein</fullName>
    </submittedName>
</protein>
<evidence type="ECO:0000313" key="15">
    <source>
        <dbReference type="EMBL" id="EKG18519.1"/>
    </source>
</evidence>
<comment type="similarity">
    <text evidence="3">Belongs to the ABC transporter superfamily. ABCD family. Peroxisomal fatty acyl CoA transporter (TC 3.A.1.203) subfamily.</text>
</comment>
<dbReference type="GO" id="GO:0005778">
    <property type="term" value="C:peroxisomal membrane"/>
    <property type="evidence" value="ECO:0007669"/>
    <property type="project" value="TreeGrafter"/>
</dbReference>
<feature type="domain" description="ABC transmembrane type-1" evidence="14">
    <location>
        <begin position="892"/>
        <end position="1123"/>
    </location>
</feature>
<evidence type="ECO:0000256" key="11">
    <source>
        <dbReference type="SAM" id="Coils"/>
    </source>
</evidence>
<dbReference type="OrthoDB" id="422637at2759"/>
<evidence type="ECO:0000256" key="4">
    <source>
        <dbReference type="ARBA" id="ARBA00022448"/>
    </source>
</evidence>
<dbReference type="InterPro" id="IPR027417">
    <property type="entry name" value="P-loop_NTPase"/>
</dbReference>
<keyword evidence="7" id="KW-0067">ATP-binding</keyword>
<dbReference type="SMART" id="SM00382">
    <property type="entry name" value="AAA"/>
    <property type="match status" value="1"/>
</dbReference>
<dbReference type="STRING" id="1126212.K2S810"/>
<evidence type="ECO:0000256" key="10">
    <source>
        <dbReference type="ARBA" id="ARBA00023242"/>
    </source>
</evidence>
<dbReference type="PROSITE" id="PS50929">
    <property type="entry name" value="ABC_TM1F"/>
    <property type="match status" value="1"/>
</dbReference>
<reference evidence="15 16" key="1">
    <citation type="journal article" date="2012" name="BMC Genomics">
        <title>Tools to kill: Genome of one of the most destructive plant pathogenic fungi Macrophomina phaseolina.</title>
        <authorList>
            <person name="Islam M.S."/>
            <person name="Haque M.S."/>
            <person name="Islam M.M."/>
            <person name="Emdad E.M."/>
            <person name="Halim A."/>
            <person name="Hossen Q.M.M."/>
            <person name="Hossain M.Z."/>
            <person name="Ahmed B."/>
            <person name="Rahim S."/>
            <person name="Rahman M.S."/>
            <person name="Alam M.M."/>
            <person name="Hou S."/>
            <person name="Wan X."/>
            <person name="Saito J.A."/>
            <person name="Alam M."/>
        </authorList>
    </citation>
    <scope>NUCLEOTIDE SEQUENCE [LARGE SCALE GENOMIC DNA]</scope>
    <source>
        <strain evidence="15 16">MS6</strain>
    </source>
</reference>
<organism evidence="15 16">
    <name type="scientific">Macrophomina phaseolina (strain MS6)</name>
    <name type="common">Charcoal rot fungus</name>
    <dbReference type="NCBI Taxonomy" id="1126212"/>
    <lineage>
        <taxon>Eukaryota</taxon>
        <taxon>Fungi</taxon>
        <taxon>Dikarya</taxon>
        <taxon>Ascomycota</taxon>
        <taxon>Pezizomycotina</taxon>
        <taxon>Dothideomycetes</taxon>
        <taxon>Dothideomycetes incertae sedis</taxon>
        <taxon>Botryosphaeriales</taxon>
        <taxon>Botryosphaeriaceae</taxon>
        <taxon>Macrophomina</taxon>
    </lineage>
</organism>
<dbReference type="HOGENOM" id="CLU_246098_0_0_1"/>
<evidence type="ECO:0000256" key="5">
    <source>
        <dbReference type="ARBA" id="ARBA00022692"/>
    </source>
</evidence>
<dbReference type="Pfam" id="PF00005">
    <property type="entry name" value="ABC_tran"/>
    <property type="match status" value="1"/>
</dbReference>
<dbReference type="GO" id="GO:0015910">
    <property type="term" value="P:long-chain fatty acid import into peroxisome"/>
    <property type="evidence" value="ECO:0007669"/>
    <property type="project" value="TreeGrafter"/>
</dbReference>
<dbReference type="InterPro" id="IPR003593">
    <property type="entry name" value="AAA+_ATPase"/>
</dbReference>
<feature type="compositionally biased region" description="Basic and acidic residues" evidence="12">
    <location>
        <begin position="1533"/>
        <end position="1557"/>
    </location>
</feature>
<keyword evidence="5" id="KW-0812">Transmembrane</keyword>
<dbReference type="PANTHER" id="PTHR11384">
    <property type="entry name" value="ATP-BINDING CASSETTE, SUB-FAMILY D MEMBER"/>
    <property type="match status" value="1"/>
</dbReference>
<evidence type="ECO:0000256" key="2">
    <source>
        <dbReference type="ARBA" id="ARBA00005907"/>
    </source>
</evidence>
<evidence type="ECO:0000256" key="6">
    <source>
        <dbReference type="ARBA" id="ARBA00022741"/>
    </source>
</evidence>
<dbReference type="eggNOG" id="KOG2256">
    <property type="taxonomic scope" value="Eukaryota"/>
</dbReference>
<evidence type="ECO:0000256" key="1">
    <source>
        <dbReference type="ARBA" id="ARBA00004123"/>
    </source>
</evidence>
<dbReference type="SUPFAM" id="SSF90123">
    <property type="entry name" value="ABC transporter transmembrane region"/>
    <property type="match status" value="1"/>
</dbReference>
<dbReference type="InterPro" id="IPR036640">
    <property type="entry name" value="ABC1_TM_sf"/>
</dbReference>
<comment type="subcellular location">
    <subcellularLocation>
        <location evidence="1">Nucleus</location>
    </subcellularLocation>
</comment>
<feature type="compositionally biased region" description="Basic and acidic residues" evidence="12">
    <location>
        <begin position="8"/>
        <end position="18"/>
    </location>
</feature>
<dbReference type="InterPro" id="IPR050835">
    <property type="entry name" value="ABC_transporter_sub-D"/>
</dbReference>
<keyword evidence="10" id="KW-0539">Nucleus</keyword>
<feature type="compositionally biased region" description="Basic and acidic residues" evidence="12">
    <location>
        <begin position="55"/>
        <end position="66"/>
    </location>
</feature>
<dbReference type="GO" id="GO:0016887">
    <property type="term" value="F:ATP hydrolysis activity"/>
    <property type="evidence" value="ECO:0007669"/>
    <property type="project" value="InterPro"/>
</dbReference>
<evidence type="ECO:0000313" key="16">
    <source>
        <dbReference type="Proteomes" id="UP000007129"/>
    </source>
</evidence>
<dbReference type="VEuPathDB" id="FungiDB:MPH_04321"/>
<feature type="region of interest" description="Disordered" evidence="12">
    <location>
        <begin position="1"/>
        <end position="165"/>
    </location>
</feature>
<keyword evidence="6" id="KW-0547">Nucleotide-binding</keyword>
<dbReference type="CDD" id="cd03223">
    <property type="entry name" value="ABCD_peroxisomal_ALDP"/>
    <property type="match status" value="1"/>
</dbReference>
<evidence type="ECO:0000256" key="8">
    <source>
        <dbReference type="ARBA" id="ARBA00022989"/>
    </source>
</evidence>
<dbReference type="GO" id="GO:0140359">
    <property type="term" value="F:ABC-type transporter activity"/>
    <property type="evidence" value="ECO:0007669"/>
    <property type="project" value="InterPro"/>
</dbReference>
<evidence type="ECO:0000256" key="12">
    <source>
        <dbReference type="SAM" id="MobiDB-lite"/>
    </source>
</evidence>
<dbReference type="Gene3D" id="3.40.50.300">
    <property type="entry name" value="P-loop containing nucleotide triphosphate hydrolases"/>
    <property type="match status" value="1"/>
</dbReference>
<dbReference type="GO" id="GO:0007031">
    <property type="term" value="P:peroxisome organization"/>
    <property type="evidence" value="ECO:0007669"/>
    <property type="project" value="TreeGrafter"/>
</dbReference>
<evidence type="ECO:0000256" key="3">
    <source>
        <dbReference type="ARBA" id="ARBA00008575"/>
    </source>
</evidence>
<feature type="compositionally biased region" description="Basic residues" evidence="12">
    <location>
        <begin position="19"/>
        <end position="41"/>
    </location>
</feature>